<keyword evidence="1" id="KW-0963">Cytoplasm</keyword>
<accession>A0A1G2CF09</accession>
<evidence type="ECO:0000256" key="1">
    <source>
        <dbReference type="ARBA" id="ARBA00022490"/>
    </source>
</evidence>
<reference evidence="3 4" key="1">
    <citation type="journal article" date="2016" name="Nat. Commun.">
        <title>Thousands of microbial genomes shed light on interconnected biogeochemical processes in an aquifer system.</title>
        <authorList>
            <person name="Anantharaman K."/>
            <person name="Brown C.T."/>
            <person name="Hug L.A."/>
            <person name="Sharon I."/>
            <person name="Castelle C.J."/>
            <person name="Probst A.J."/>
            <person name="Thomas B.C."/>
            <person name="Singh A."/>
            <person name="Wilkins M.J."/>
            <person name="Karaoz U."/>
            <person name="Brodie E.L."/>
            <person name="Williams K.H."/>
            <person name="Hubbard S.S."/>
            <person name="Banfield J.F."/>
        </authorList>
    </citation>
    <scope>NUCLEOTIDE SEQUENCE [LARGE SCALE GENOMIC DNA]</scope>
</reference>
<dbReference type="InterPro" id="IPR011343">
    <property type="entry name" value="DeoC"/>
</dbReference>
<evidence type="ECO:0000313" key="4">
    <source>
        <dbReference type="Proteomes" id="UP000178880"/>
    </source>
</evidence>
<dbReference type="InterPro" id="IPR013785">
    <property type="entry name" value="Aldolase_TIM"/>
</dbReference>
<gene>
    <name evidence="3" type="ORF">A2945_00575</name>
</gene>
<dbReference type="Gene3D" id="3.20.20.70">
    <property type="entry name" value="Aldolase class I"/>
    <property type="match status" value="1"/>
</dbReference>
<dbReference type="SUPFAM" id="SSF51569">
    <property type="entry name" value="Aldolase"/>
    <property type="match status" value="1"/>
</dbReference>
<dbReference type="GO" id="GO:0004139">
    <property type="term" value="F:deoxyribose-phosphate aldolase activity"/>
    <property type="evidence" value="ECO:0007669"/>
    <property type="project" value="InterPro"/>
</dbReference>
<sequence>MPPYVDYTLVKPDATFSDYERHCREALESPDDVRAVCVLPDPEVLHMCRRTLEQKMSICAVNDFPDGRGGWRGKLADAEIALECGIREIDTVINTSYVKEGNYGAAKAEFAGIISMFQGAVKVIVETGYPWYTEYKIKKVTELVAEIGAFCIKSSTGVIAKIPVEQKIQHIAWMHQVAPHLTIKIAGDVVSMEQVNAARSVVPAGKLIVGASRPFWK</sequence>
<keyword evidence="2" id="KW-0704">Schiff base</keyword>
<evidence type="ECO:0000313" key="3">
    <source>
        <dbReference type="EMBL" id="OGY99988.1"/>
    </source>
</evidence>
<dbReference type="AlphaFoldDB" id="A0A1G2CF09"/>
<proteinExistence type="predicted"/>
<dbReference type="GO" id="GO:0005737">
    <property type="term" value="C:cytoplasm"/>
    <property type="evidence" value="ECO:0007669"/>
    <property type="project" value="InterPro"/>
</dbReference>
<dbReference type="EMBL" id="MHLA01000010">
    <property type="protein sequence ID" value="OGY99988.1"/>
    <property type="molecule type" value="Genomic_DNA"/>
</dbReference>
<comment type="caution">
    <text evidence="3">The sequence shown here is derived from an EMBL/GenBank/DDBJ whole genome shotgun (WGS) entry which is preliminary data.</text>
</comment>
<dbReference type="GO" id="GO:0009264">
    <property type="term" value="P:deoxyribonucleotide catabolic process"/>
    <property type="evidence" value="ECO:0007669"/>
    <property type="project" value="InterPro"/>
</dbReference>
<protein>
    <submittedName>
        <fullName evidence="3">Uncharacterized protein</fullName>
    </submittedName>
</protein>
<dbReference type="STRING" id="1798650.A2945_00575"/>
<evidence type="ECO:0000256" key="2">
    <source>
        <dbReference type="ARBA" id="ARBA00023270"/>
    </source>
</evidence>
<dbReference type="PANTHER" id="PTHR10889:SF1">
    <property type="entry name" value="DEOXYRIBOSE-PHOSPHATE ALDOLASE"/>
    <property type="match status" value="1"/>
</dbReference>
<dbReference type="InterPro" id="IPR002915">
    <property type="entry name" value="DeoC/FbaB/LacD_aldolase"/>
</dbReference>
<dbReference type="SMART" id="SM01133">
    <property type="entry name" value="DeoC"/>
    <property type="match status" value="1"/>
</dbReference>
<name>A0A1G2CF09_9BACT</name>
<dbReference type="Proteomes" id="UP000178880">
    <property type="component" value="Unassembled WGS sequence"/>
</dbReference>
<dbReference type="PANTHER" id="PTHR10889">
    <property type="entry name" value="DEOXYRIBOSE-PHOSPHATE ALDOLASE"/>
    <property type="match status" value="1"/>
</dbReference>
<dbReference type="GO" id="GO:0016052">
    <property type="term" value="P:carbohydrate catabolic process"/>
    <property type="evidence" value="ECO:0007669"/>
    <property type="project" value="TreeGrafter"/>
</dbReference>
<organism evidence="3 4">
    <name type="scientific">Candidatus Liptonbacteria bacterium RIFCSPLOWO2_01_FULL_52_25</name>
    <dbReference type="NCBI Taxonomy" id="1798650"/>
    <lineage>
        <taxon>Bacteria</taxon>
        <taxon>Candidatus Liptoniibacteriota</taxon>
    </lineage>
</organism>